<organism evidence="1 2">
    <name type="scientific">Flavobacterium oncorhynchi</name>
    <dbReference type="NCBI Taxonomy" id="728056"/>
    <lineage>
        <taxon>Bacteria</taxon>
        <taxon>Pseudomonadati</taxon>
        <taxon>Bacteroidota</taxon>
        <taxon>Flavobacteriia</taxon>
        <taxon>Flavobacteriales</taxon>
        <taxon>Flavobacteriaceae</taxon>
        <taxon>Flavobacterium</taxon>
    </lineage>
</organism>
<evidence type="ECO:0008006" key="3">
    <source>
        <dbReference type="Google" id="ProtNLM"/>
    </source>
</evidence>
<proteinExistence type="predicted"/>
<dbReference type="RefSeq" id="WP_089052331.1">
    <property type="nucleotide sequence ID" value="NZ_MUHA01000001.1"/>
</dbReference>
<comment type="caution">
    <text evidence="1">The sequence shown here is derived from an EMBL/GenBank/DDBJ whole genome shotgun (WGS) entry which is preliminary data.</text>
</comment>
<reference evidence="1 2" key="1">
    <citation type="submission" date="2016-11" db="EMBL/GenBank/DDBJ databases">
        <title>Whole genomes of Flavobacteriaceae.</title>
        <authorList>
            <person name="Stine C."/>
            <person name="Li C."/>
            <person name="Tadesse D."/>
        </authorList>
    </citation>
    <scope>NUCLEOTIDE SEQUENCE [LARGE SCALE GENOMIC DNA]</scope>
    <source>
        <strain evidence="1 2">CCUG 59446</strain>
    </source>
</reference>
<name>A0A226IBT0_9FLAO</name>
<keyword evidence="2" id="KW-1185">Reference proteome</keyword>
<evidence type="ECO:0000313" key="2">
    <source>
        <dbReference type="Proteomes" id="UP000198336"/>
    </source>
</evidence>
<evidence type="ECO:0000313" key="1">
    <source>
        <dbReference type="EMBL" id="OXB03451.1"/>
    </source>
</evidence>
<dbReference type="PROSITE" id="PS51257">
    <property type="entry name" value="PROKAR_LIPOPROTEIN"/>
    <property type="match status" value="1"/>
</dbReference>
<dbReference type="EMBL" id="MUHA01000001">
    <property type="protein sequence ID" value="OXB03451.1"/>
    <property type="molecule type" value="Genomic_DNA"/>
</dbReference>
<gene>
    <name evidence="1" type="ORF">B0A75_00475</name>
</gene>
<sequence>MKQFTIFLILITFGCNKNDCTNNEKIRKIETEKILEALIKQKNIENSKDSYRVCSSFKKLKINTEGIHAKSTKEPVIVKLPPRLPRILENTEIYIEMLLNANIEGQKIFKDKDSINFVEQNNCFLKYTLPEKISKKLKTIPESEIDKTNDYIILSIPIFSEDNKKAYMEIDCYSKELPYGRSVYLEKKDNIWKIIDTRDIWVKCAG</sequence>
<accession>A0A226IBT0</accession>
<protein>
    <recommendedName>
        <fullName evidence="3">Lipoprotein</fullName>
    </recommendedName>
</protein>
<dbReference type="AlphaFoldDB" id="A0A226IBT0"/>
<dbReference type="Proteomes" id="UP000198336">
    <property type="component" value="Unassembled WGS sequence"/>
</dbReference>